<dbReference type="AlphaFoldDB" id="A0A168N3H6"/>
<gene>
    <name evidence="1" type="ORF">PGLA_03600</name>
</gene>
<comment type="caution">
    <text evidence="1">The sequence shown here is derived from an EMBL/GenBank/DDBJ whole genome shotgun (WGS) entry which is preliminary data.</text>
</comment>
<proteinExistence type="predicted"/>
<evidence type="ECO:0000313" key="1">
    <source>
        <dbReference type="EMBL" id="OAB45347.1"/>
    </source>
</evidence>
<dbReference type="RefSeq" id="WP_068528803.1">
    <property type="nucleotide sequence ID" value="NZ_LVJH01000003.1"/>
</dbReference>
<protein>
    <submittedName>
        <fullName evidence="1">Uncharacterized protein</fullName>
    </submittedName>
</protein>
<reference evidence="1 2" key="1">
    <citation type="submission" date="2016-03" db="EMBL/GenBank/DDBJ databases">
        <title>Draft genome sequence of Paenibacillus glacialis DSM 22343.</title>
        <authorList>
            <person name="Shin S.-K."/>
            <person name="Yi H."/>
        </authorList>
    </citation>
    <scope>NUCLEOTIDE SEQUENCE [LARGE SCALE GENOMIC DNA]</scope>
    <source>
        <strain evidence="1 2">DSM 22343</strain>
    </source>
</reference>
<name>A0A168N3H6_9BACL</name>
<organism evidence="1 2">
    <name type="scientific">Paenibacillus glacialis</name>
    <dbReference type="NCBI Taxonomy" id="494026"/>
    <lineage>
        <taxon>Bacteria</taxon>
        <taxon>Bacillati</taxon>
        <taxon>Bacillota</taxon>
        <taxon>Bacilli</taxon>
        <taxon>Bacillales</taxon>
        <taxon>Paenibacillaceae</taxon>
        <taxon>Paenibacillus</taxon>
    </lineage>
</organism>
<dbReference type="Proteomes" id="UP000076967">
    <property type="component" value="Unassembled WGS sequence"/>
</dbReference>
<accession>A0A168N3H6</accession>
<sequence>MNHAMLERRSEILKKNIHEMIIKDNQFGISNQQNMLMQHMIKELHQTSHEMNSTEQRSR</sequence>
<evidence type="ECO:0000313" key="2">
    <source>
        <dbReference type="Proteomes" id="UP000076967"/>
    </source>
</evidence>
<dbReference type="OrthoDB" id="2628989at2"/>
<dbReference type="EMBL" id="LVJH01000003">
    <property type="protein sequence ID" value="OAB45347.1"/>
    <property type="molecule type" value="Genomic_DNA"/>
</dbReference>
<keyword evidence="2" id="KW-1185">Reference proteome</keyword>